<proteinExistence type="inferred from homology"/>
<sequence length="118" mass="14096">MSSMNFSSAKQYVRPPQRGIFPLDHDAECKTYMQEYLGCLKQEKDMHHKCRDLSRNYLECRMERQLMAKENLDDMGFSKDAKVEGEVQVYDKSKEKDGFIAGKHIDKPTKWWFQNFFR</sequence>
<organism evidence="5">
    <name type="scientific">Ditylum brightwellii</name>
    <dbReference type="NCBI Taxonomy" id="49249"/>
    <lineage>
        <taxon>Eukaryota</taxon>
        <taxon>Sar</taxon>
        <taxon>Stramenopiles</taxon>
        <taxon>Ochrophyta</taxon>
        <taxon>Bacillariophyta</taxon>
        <taxon>Mediophyceae</taxon>
        <taxon>Lithodesmiophycidae</taxon>
        <taxon>Lithodesmiales</taxon>
        <taxon>Lithodesmiaceae</taxon>
        <taxon>Ditylum</taxon>
    </lineage>
</organism>
<dbReference type="AlphaFoldDB" id="A0A6V2EXL6"/>
<evidence type="ECO:0000256" key="1">
    <source>
        <dbReference type="ARBA" id="ARBA00004496"/>
    </source>
</evidence>
<evidence type="ECO:0000256" key="2">
    <source>
        <dbReference type="ARBA" id="ARBA00022490"/>
    </source>
</evidence>
<dbReference type="EMBL" id="HBNS01017744">
    <property type="protein sequence ID" value="CAE4605812.1"/>
    <property type="molecule type" value="Transcribed_RNA"/>
</dbReference>
<comment type="subcellular location">
    <subcellularLocation>
        <location evidence="1">Cytoplasm</location>
    </subcellularLocation>
</comment>
<gene>
    <name evidence="5" type="ORF">DBRI00130_LOCUS14181</name>
</gene>
<keyword evidence="2" id="KW-0963">Cytoplasm</keyword>
<accession>A0A6V2EXL6</accession>
<evidence type="ECO:0000256" key="4">
    <source>
        <dbReference type="ARBA" id="ARBA00038223"/>
    </source>
</evidence>
<dbReference type="GO" id="GO:0005758">
    <property type="term" value="C:mitochondrial intermembrane space"/>
    <property type="evidence" value="ECO:0007669"/>
    <property type="project" value="TreeGrafter"/>
</dbReference>
<keyword evidence="3" id="KW-1015">Disulfide bond</keyword>
<name>A0A6V2EXL6_9STRA</name>
<dbReference type="PANTHER" id="PTHR21107:SF2">
    <property type="entry name" value="CYTOCHROME C OXIDASE ASSEMBLY PROTEIN COX19"/>
    <property type="match status" value="1"/>
</dbReference>
<dbReference type="GO" id="GO:0033617">
    <property type="term" value="P:mitochondrial respiratory chain complex IV assembly"/>
    <property type="evidence" value="ECO:0007669"/>
    <property type="project" value="TreeGrafter"/>
</dbReference>
<evidence type="ECO:0000256" key="3">
    <source>
        <dbReference type="ARBA" id="ARBA00023157"/>
    </source>
</evidence>
<dbReference type="PANTHER" id="PTHR21107">
    <property type="entry name" value="CYTOCHROME C OXIDASE ASSEMBLY PROTEIN COX19"/>
    <property type="match status" value="1"/>
</dbReference>
<protein>
    <recommendedName>
        <fullName evidence="6">CHCH domain-containing protein</fullName>
    </recommendedName>
</protein>
<comment type="similarity">
    <text evidence="4">Belongs to the COX19 family.</text>
</comment>
<dbReference type="PROSITE" id="PS51808">
    <property type="entry name" value="CHCH"/>
    <property type="match status" value="1"/>
</dbReference>
<reference evidence="5" key="1">
    <citation type="submission" date="2021-01" db="EMBL/GenBank/DDBJ databases">
        <authorList>
            <person name="Corre E."/>
            <person name="Pelletier E."/>
            <person name="Niang G."/>
            <person name="Scheremetjew M."/>
            <person name="Finn R."/>
            <person name="Kale V."/>
            <person name="Holt S."/>
            <person name="Cochrane G."/>
            <person name="Meng A."/>
            <person name="Brown T."/>
            <person name="Cohen L."/>
        </authorList>
    </citation>
    <scope>NUCLEOTIDE SEQUENCE</scope>
    <source>
        <strain evidence="5">GSO104</strain>
    </source>
</reference>
<dbReference type="InterPro" id="IPR051383">
    <property type="entry name" value="COX19"/>
</dbReference>
<evidence type="ECO:0000313" key="5">
    <source>
        <dbReference type="EMBL" id="CAE4605812.1"/>
    </source>
</evidence>
<evidence type="ECO:0008006" key="6">
    <source>
        <dbReference type="Google" id="ProtNLM"/>
    </source>
</evidence>